<evidence type="ECO:0000313" key="2">
    <source>
        <dbReference type="Proteomes" id="UP000285060"/>
    </source>
</evidence>
<dbReference type="AlphaFoldDB" id="A0A418AFL2"/>
<protein>
    <submittedName>
        <fullName evidence="1">Uncharacterized protein</fullName>
    </submittedName>
</protein>
<sequence>MRINISAMLERLQDQTTSDNQYLQQSLIEYSDDVLDDGEYNETVNPIMDKTLEEAGAEGIRVLANFTPEGFEVIREQAEIAMTSRWKEGRGRKSATSSKDAFFITLTVLKHYQSYATFVWGEKLYDDIQRLTFALTNFHVTLLPLRVEDNDHYRAVMARYKNMTAENASKQAASQRRYLQRRAERFATETARANRTVRDAFLSPMASGRR</sequence>
<dbReference type="EMBL" id="QUSY01003606">
    <property type="protein sequence ID" value="RHY16921.1"/>
    <property type="molecule type" value="Genomic_DNA"/>
</dbReference>
<dbReference type="VEuPathDB" id="FungiDB:H310_07712"/>
<dbReference type="Proteomes" id="UP000285060">
    <property type="component" value="Unassembled WGS sequence"/>
</dbReference>
<evidence type="ECO:0000313" key="1">
    <source>
        <dbReference type="EMBL" id="RHY16921.1"/>
    </source>
</evidence>
<proteinExistence type="predicted"/>
<dbReference type="VEuPathDB" id="FungiDB:H310_14746"/>
<gene>
    <name evidence="1" type="ORF">DYB32_010600</name>
</gene>
<comment type="caution">
    <text evidence="1">The sequence shown here is derived from an EMBL/GenBank/DDBJ whole genome shotgun (WGS) entry which is preliminary data.</text>
</comment>
<keyword evidence="2" id="KW-1185">Reference proteome</keyword>
<reference evidence="1 2" key="1">
    <citation type="submission" date="2018-08" db="EMBL/GenBank/DDBJ databases">
        <title>Aphanomyces genome sequencing and annotation.</title>
        <authorList>
            <person name="Minardi D."/>
            <person name="Oidtmann B."/>
            <person name="Van Der Giezen M."/>
            <person name="Studholme D.J."/>
        </authorList>
    </citation>
    <scope>NUCLEOTIDE SEQUENCE [LARGE SCALE GENOMIC DNA]</scope>
    <source>
        <strain evidence="1 2">NJM0002</strain>
    </source>
</reference>
<accession>A0A418AFL2</accession>
<name>A0A418AFL2_9STRA</name>
<organism evidence="1 2">
    <name type="scientific">Aphanomyces invadans</name>
    <dbReference type="NCBI Taxonomy" id="157072"/>
    <lineage>
        <taxon>Eukaryota</taxon>
        <taxon>Sar</taxon>
        <taxon>Stramenopiles</taxon>
        <taxon>Oomycota</taxon>
        <taxon>Saprolegniomycetes</taxon>
        <taxon>Saprolegniales</taxon>
        <taxon>Verrucalvaceae</taxon>
        <taxon>Aphanomyces</taxon>
    </lineage>
</organism>